<dbReference type="SUPFAM" id="SSF51905">
    <property type="entry name" value="FAD/NAD(P)-binding domain"/>
    <property type="match status" value="1"/>
</dbReference>
<evidence type="ECO:0000256" key="1">
    <source>
        <dbReference type="ARBA" id="ARBA00023002"/>
    </source>
</evidence>
<dbReference type="STRING" id="1560201.NG42_02555"/>
<accession>A0A0L7T9Q6</accession>
<dbReference type="NCBIfam" id="NF004835">
    <property type="entry name" value="PRK06185.1-4"/>
    <property type="match status" value="1"/>
</dbReference>
<dbReference type="PATRIC" id="fig|1560201.3.peg.550"/>
<dbReference type="PANTHER" id="PTHR43476:SF5">
    <property type="entry name" value="FAD-DEPENDENT MONOOXYGENASE"/>
    <property type="match status" value="1"/>
</dbReference>
<dbReference type="GO" id="GO:0071949">
    <property type="term" value="F:FAD binding"/>
    <property type="evidence" value="ECO:0007669"/>
    <property type="project" value="InterPro"/>
</dbReference>
<dbReference type="Proteomes" id="UP000037088">
    <property type="component" value="Unassembled WGS sequence"/>
</dbReference>
<dbReference type="Gene3D" id="3.50.50.60">
    <property type="entry name" value="FAD/NAD(P)-binding domain"/>
    <property type="match status" value="2"/>
</dbReference>
<evidence type="ECO:0000313" key="3">
    <source>
        <dbReference type="EMBL" id="KOC91434.1"/>
    </source>
</evidence>
<dbReference type="EMBL" id="JRXE01000003">
    <property type="protein sequence ID" value="KOC92105.1"/>
    <property type="molecule type" value="Genomic_DNA"/>
</dbReference>
<sequence length="401" mass="44909">MQPAAPKVLTTDCCIVGGGPAGMMLGYLFARAGVKVVVIEKHDDFLRDFRGDTIHPSTLQIMHQLGLLEELLSLPHQRAEKLQAEVAGEEVTLADFSRLPVKCRFIAFMPQWDFLNFLAAKASLLPEFTLLQSTRFDEFIYQHDKVCGVRALANGEKTEIRAQLVIGADGRHSQVRQKAGLTARSFGAPRDVLWFKLTKQPDDPEWSMGHKGPKQNFIIIDRGDFWQCGYSIRKGQYEPIKAAGLAPLKSQIAGVSPFPAERLEELSDWQQLKLLIIRIDRLDQWMIPGVLCIGDAAHAMSPIGGVGVNLAIQDAVATANLLTLPLRKGKVSVRQLKKVQKRRQFPTCATQFIQIKMSGKNRDKNKPSPLPRLVRRLPFLPTVFGWIIGLGFRREKPRYIG</sequence>
<keyword evidence="6" id="KW-1185">Reference proteome</keyword>
<dbReference type="NCBIfam" id="NF004834">
    <property type="entry name" value="PRK06185.1-3"/>
    <property type="match status" value="1"/>
</dbReference>
<evidence type="ECO:0000313" key="5">
    <source>
        <dbReference type="Proteomes" id="UP000036851"/>
    </source>
</evidence>
<dbReference type="InterPro" id="IPR036188">
    <property type="entry name" value="FAD/NAD-bd_sf"/>
</dbReference>
<evidence type="ECO:0000313" key="6">
    <source>
        <dbReference type="Proteomes" id="UP000037088"/>
    </source>
</evidence>
<keyword evidence="1" id="KW-0560">Oxidoreductase</keyword>
<name>A0A0L7T9Q6_9GAMM</name>
<evidence type="ECO:0000313" key="4">
    <source>
        <dbReference type="EMBL" id="KOC92105.1"/>
    </source>
</evidence>
<feature type="domain" description="FAD-binding" evidence="2">
    <location>
        <begin position="11"/>
        <end position="337"/>
    </location>
</feature>
<dbReference type="InterPro" id="IPR002938">
    <property type="entry name" value="FAD-bd"/>
</dbReference>
<dbReference type="PRINTS" id="PR00420">
    <property type="entry name" value="RNGMNOXGNASE"/>
</dbReference>
<dbReference type="AlphaFoldDB" id="A0A0L7T9Q6"/>
<dbReference type="Pfam" id="PF01494">
    <property type="entry name" value="FAD_binding_3"/>
    <property type="match status" value="1"/>
</dbReference>
<evidence type="ECO:0000259" key="2">
    <source>
        <dbReference type="Pfam" id="PF01494"/>
    </source>
</evidence>
<protein>
    <recommendedName>
        <fullName evidence="2">FAD-binding domain-containing protein</fullName>
    </recommendedName>
</protein>
<organism evidence="4 6">
    <name type="scientific">Winslowiella iniecta</name>
    <dbReference type="NCBI Taxonomy" id="1560201"/>
    <lineage>
        <taxon>Bacteria</taxon>
        <taxon>Pseudomonadati</taxon>
        <taxon>Pseudomonadota</taxon>
        <taxon>Gammaproteobacteria</taxon>
        <taxon>Enterobacterales</taxon>
        <taxon>Erwiniaceae</taxon>
        <taxon>Winslowiella</taxon>
    </lineage>
</organism>
<gene>
    <name evidence="4" type="ORF">NG42_02555</name>
    <name evidence="3" type="ORF">NG43_15470</name>
</gene>
<dbReference type="OrthoDB" id="8672648at2"/>
<comment type="caution">
    <text evidence="4">The sequence shown here is derived from an EMBL/GenBank/DDBJ whole genome shotgun (WGS) entry which is preliminary data.</text>
</comment>
<dbReference type="Proteomes" id="UP000036851">
    <property type="component" value="Unassembled WGS sequence"/>
</dbReference>
<dbReference type="RefSeq" id="WP_052897499.1">
    <property type="nucleotide sequence ID" value="NZ_JRXE01000003.1"/>
</dbReference>
<dbReference type="InterPro" id="IPR050631">
    <property type="entry name" value="PheA/TfdB_FAD_monoxygenase"/>
</dbReference>
<dbReference type="PANTHER" id="PTHR43476">
    <property type="entry name" value="3-(3-HYDROXY-PHENYL)PROPIONATE/3-HYDROXYCINNAMIC ACID HYDROXYLASE"/>
    <property type="match status" value="1"/>
</dbReference>
<dbReference type="GO" id="GO:0016491">
    <property type="term" value="F:oxidoreductase activity"/>
    <property type="evidence" value="ECO:0007669"/>
    <property type="project" value="UniProtKB-KW"/>
</dbReference>
<dbReference type="EMBL" id="JRXF01000025">
    <property type="protein sequence ID" value="KOC91434.1"/>
    <property type="molecule type" value="Genomic_DNA"/>
</dbReference>
<reference evidence="5 6" key="1">
    <citation type="journal article" date="2015" name="Int. J. Syst. Evol. Microbiol.">
        <title>Erwinia iniecta sp. nov., isolated from Russian wheat aphids (Diuraphis noxia).</title>
        <authorList>
            <person name="Campillo T."/>
            <person name="Luna E."/>
            <person name="Portier P."/>
            <person name="Fischer-Le Saux M."/>
            <person name="Lapitan N."/>
            <person name="Tisserat N.A."/>
            <person name="Leach J.E."/>
        </authorList>
    </citation>
    <scope>NUCLEOTIDE SEQUENCE [LARGE SCALE GENOMIC DNA]</scope>
    <source>
        <strain evidence="4 6">B120</strain>
        <strain evidence="3 5">B149</strain>
    </source>
</reference>
<proteinExistence type="predicted"/>